<dbReference type="EMBL" id="NIVC01000406">
    <property type="protein sequence ID" value="PAA83761.1"/>
    <property type="molecule type" value="Genomic_DNA"/>
</dbReference>
<protein>
    <submittedName>
        <fullName evidence="2">Uncharacterized protein</fullName>
    </submittedName>
</protein>
<evidence type="ECO:0000256" key="1">
    <source>
        <dbReference type="SAM" id="Phobius"/>
    </source>
</evidence>
<dbReference type="AlphaFoldDB" id="A0A267GCK6"/>
<accession>A0A267GCK6</accession>
<comment type="caution">
    <text evidence="2">The sequence shown here is derived from an EMBL/GenBank/DDBJ whole genome shotgun (WGS) entry which is preliminary data.</text>
</comment>
<keyword evidence="1" id="KW-0812">Transmembrane</keyword>
<evidence type="ECO:0000313" key="2">
    <source>
        <dbReference type="EMBL" id="PAA83761.1"/>
    </source>
</evidence>
<name>A0A267GCK6_9PLAT</name>
<organism evidence="2 3">
    <name type="scientific">Macrostomum lignano</name>
    <dbReference type="NCBI Taxonomy" id="282301"/>
    <lineage>
        <taxon>Eukaryota</taxon>
        <taxon>Metazoa</taxon>
        <taxon>Spiralia</taxon>
        <taxon>Lophotrochozoa</taxon>
        <taxon>Platyhelminthes</taxon>
        <taxon>Rhabditophora</taxon>
        <taxon>Macrostomorpha</taxon>
        <taxon>Macrostomida</taxon>
        <taxon>Macrostomidae</taxon>
        <taxon>Macrostomum</taxon>
    </lineage>
</organism>
<keyword evidence="1" id="KW-0472">Membrane</keyword>
<evidence type="ECO:0000313" key="3">
    <source>
        <dbReference type="Proteomes" id="UP000215902"/>
    </source>
</evidence>
<feature type="transmembrane region" description="Helical" evidence="1">
    <location>
        <begin position="25"/>
        <end position="48"/>
    </location>
</feature>
<gene>
    <name evidence="2" type="ORF">BOX15_Mlig011417g1</name>
</gene>
<keyword evidence="1" id="KW-1133">Transmembrane helix</keyword>
<keyword evidence="3" id="KW-1185">Reference proteome</keyword>
<sequence>LGNSKAKAERNRVMSSTEDAEKIRVWIYAVWGSVLLTGWICILCAYCCCCQETCRPQMGSNLFGRASSQEYSRIGSGGGFRNDNKV</sequence>
<reference evidence="2 3" key="1">
    <citation type="submission" date="2017-06" db="EMBL/GenBank/DDBJ databases">
        <title>A platform for efficient transgenesis in Macrostomum lignano, a flatworm model organism for stem cell research.</title>
        <authorList>
            <person name="Berezikov E."/>
        </authorList>
    </citation>
    <scope>NUCLEOTIDE SEQUENCE [LARGE SCALE GENOMIC DNA]</scope>
    <source>
        <strain evidence="2">DV1</strain>
        <tissue evidence="2">Whole organism</tissue>
    </source>
</reference>
<proteinExistence type="predicted"/>
<feature type="non-terminal residue" evidence="2">
    <location>
        <position position="1"/>
    </location>
</feature>
<dbReference type="Proteomes" id="UP000215902">
    <property type="component" value="Unassembled WGS sequence"/>
</dbReference>